<dbReference type="SUPFAM" id="SSF48726">
    <property type="entry name" value="Immunoglobulin"/>
    <property type="match status" value="2"/>
</dbReference>
<feature type="domain" description="Ig-like" evidence="7">
    <location>
        <begin position="126"/>
        <end position="205"/>
    </location>
</feature>
<evidence type="ECO:0000256" key="6">
    <source>
        <dbReference type="SAM" id="MobiDB-lite"/>
    </source>
</evidence>
<dbReference type="Pfam" id="PF13927">
    <property type="entry name" value="Ig_3"/>
    <property type="match status" value="1"/>
</dbReference>
<feature type="domain" description="Ig-like" evidence="7">
    <location>
        <begin position="212"/>
        <end position="264"/>
    </location>
</feature>
<dbReference type="InterPro" id="IPR013783">
    <property type="entry name" value="Ig-like_fold"/>
</dbReference>
<dbReference type="InterPro" id="IPR003599">
    <property type="entry name" value="Ig_sub"/>
</dbReference>
<proteinExistence type="predicted"/>
<dbReference type="SMART" id="SM00408">
    <property type="entry name" value="IGc2"/>
    <property type="match status" value="2"/>
</dbReference>
<keyword evidence="3" id="KW-1015">Disulfide bond</keyword>
<feature type="compositionally biased region" description="Polar residues" evidence="6">
    <location>
        <begin position="255"/>
        <end position="264"/>
    </location>
</feature>
<reference evidence="8" key="1">
    <citation type="submission" date="2023-05" db="EMBL/GenBank/DDBJ databases">
        <authorList>
            <person name="Stuckert A."/>
        </authorList>
    </citation>
    <scope>NUCLEOTIDE SEQUENCE</scope>
</reference>
<evidence type="ECO:0000313" key="9">
    <source>
        <dbReference type="Proteomes" id="UP001162483"/>
    </source>
</evidence>
<evidence type="ECO:0000259" key="7">
    <source>
        <dbReference type="PROSITE" id="PS50835"/>
    </source>
</evidence>
<evidence type="ECO:0000256" key="5">
    <source>
        <dbReference type="ARBA" id="ARBA00023319"/>
    </source>
</evidence>
<keyword evidence="4" id="KW-0325">Glycoprotein</keyword>
<protein>
    <recommendedName>
        <fullName evidence="7">Ig-like domain-containing protein</fullName>
    </recommendedName>
</protein>
<dbReference type="InterPro" id="IPR007110">
    <property type="entry name" value="Ig-like_dom"/>
</dbReference>
<evidence type="ECO:0000313" key="8">
    <source>
        <dbReference type="EMBL" id="CAI9570214.1"/>
    </source>
</evidence>
<feature type="domain" description="Ig-like" evidence="7">
    <location>
        <begin position="32"/>
        <end position="102"/>
    </location>
</feature>
<dbReference type="Proteomes" id="UP001162483">
    <property type="component" value="Unassembled WGS sequence"/>
</dbReference>
<dbReference type="PROSITE" id="PS50835">
    <property type="entry name" value="IG_LIKE"/>
    <property type="match status" value="3"/>
</dbReference>
<evidence type="ECO:0000256" key="4">
    <source>
        <dbReference type="ARBA" id="ARBA00023180"/>
    </source>
</evidence>
<dbReference type="InterPro" id="IPR051275">
    <property type="entry name" value="Cell_adhesion_signaling"/>
</dbReference>
<comment type="caution">
    <text evidence="8">The sequence shown here is derived from an EMBL/GenBank/DDBJ whole genome shotgun (WGS) entry which is preliminary data.</text>
</comment>
<gene>
    <name evidence="8" type="ORF">SPARVUS_LOCUS7066687</name>
</gene>
<keyword evidence="9" id="KW-1185">Reference proteome</keyword>
<comment type="subcellular location">
    <subcellularLocation>
        <location evidence="1">Membrane</location>
        <topology evidence="1">Single-pass type I membrane protein</topology>
    </subcellularLocation>
</comment>
<dbReference type="Pfam" id="PF07679">
    <property type="entry name" value="I-set"/>
    <property type="match status" value="1"/>
</dbReference>
<evidence type="ECO:0000256" key="1">
    <source>
        <dbReference type="ARBA" id="ARBA00004479"/>
    </source>
</evidence>
<dbReference type="InterPro" id="IPR013098">
    <property type="entry name" value="Ig_I-set"/>
</dbReference>
<dbReference type="PANTHER" id="PTHR11640">
    <property type="entry name" value="NEPHRIN"/>
    <property type="match status" value="1"/>
</dbReference>
<dbReference type="InterPro" id="IPR003598">
    <property type="entry name" value="Ig_sub2"/>
</dbReference>
<name>A0ABN9DE57_9NEOB</name>
<evidence type="ECO:0000256" key="3">
    <source>
        <dbReference type="ARBA" id="ARBA00023157"/>
    </source>
</evidence>
<dbReference type="PANTHER" id="PTHR11640:SF162">
    <property type="entry name" value="BASAL CELL ADHESION MOLECULE ISOFORM X1-RELATED"/>
    <property type="match status" value="1"/>
</dbReference>
<organism evidence="8 9">
    <name type="scientific">Staurois parvus</name>
    <dbReference type="NCBI Taxonomy" id="386267"/>
    <lineage>
        <taxon>Eukaryota</taxon>
        <taxon>Metazoa</taxon>
        <taxon>Chordata</taxon>
        <taxon>Craniata</taxon>
        <taxon>Vertebrata</taxon>
        <taxon>Euteleostomi</taxon>
        <taxon>Amphibia</taxon>
        <taxon>Batrachia</taxon>
        <taxon>Anura</taxon>
        <taxon>Neobatrachia</taxon>
        <taxon>Ranoidea</taxon>
        <taxon>Ranidae</taxon>
        <taxon>Staurois</taxon>
    </lineage>
</organism>
<accession>A0ABN9DE57</accession>
<dbReference type="Pfam" id="PF13895">
    <property type="entry name" value="Ig_2"/>
    <property type="match status" value="1"/>
</dbReference>
<dbReference type="Gene3D" id="2.60.40.10">
    <property type="entry name" value="Immunoglobulins"/>
    <property type="match status" value="3"/>
</dbReference>
<dbReference type="EMBL" id="CATNWA010014300">
    <property type="protein sequence ID" value="CAI9570214.1"/>
    <property type="molecule type" value="Genomic_DNA"/>
</dbReference>
<evidence type="ECO:0000256" key="2">
    <source>
        <dbReference type="ARBA" id="ARBA00023136"/>
    </source>
</evidence>
<dbReference type="SMART" id="SM00409">
    <property type="entry name" value="IG"/>
    <property type="match status" value="2"/>
</dbReference>
<dbReference type="InterPro" id="IPR036179">
    <property type="entry name" value="Ig-like_dom_sf"/>
</dbReference>
<sequence length="264" mass="29511">MFSCKVVFPLPGGGTSQMESKEFKLNLHYYTENVTFTVSPVGPVKEGDKITLHCEGDGNPSPTYLLQRVKGKAEEELESSSDGVYMFRNISRSDSGTYRCEALDFDSPPEFELFRNLELFVHYLNPVTVIPAEREVKRLLKEDVQLFCSCDGSENPDLLWKKGDDVLSKTSRYRLKELSYSHSGVYTCEANVPSVPGLRKEQSITIVVEGPPELDPENHQVEVESEGHPVTLSCKAKGNPVPKITWNQPDLKVSESFTDPGSTK</sequence>
<keyword evidence="5" id="KW-0393">Immunoglobulin domain</keyword>
<feature type="region of interest" description="Disordered" evidence="6">
    <location>
        <begin position="238"/>
        <end position="264"/>
    </location>
</feature>
<keyword evidence="2" id="KW-0472">Membrane</keyword>
<dbReference type="CDD" id="cd00096">
    <property type="entry name" value="Ig"/>
    <property type="match status" value="1"/>
</dbReference>